<proteinExistence type="predicted"/>
<name>A0A8J9YJ92_BRALA</name>
<reference evidence="2" key="1">
    <citation type="submission" date="2022-01" db="EMBL/GenBank/DDBJ databases">
        <authorList>
            <person name="Braso-Vives M."/>
        </authorList>
    </citation>
    <scope>NUCLEOTIDE SEQUENCE</scope>
</reference>
<dbReference type="EMBL" id="OV696686">
    <property type="protein sequence ID" value="CAH1226657.1"/>
    <property type="molecule type" value="Genomic_DNA"/>
</dbReference>
<feature type="region of interest" description="Disordered" evidence="1">
    <location>
        <begin position="1"/>
        <end position="93"/>
    </location>
</feature>
<evidence type="ECO:0000313" key="3">
    <source>
        <dbReference type="Proteomes" id="UP000838412"/>
    </source>
</evidence>
<organism evidence="2 3">
    <name type="scientific">Branchiostoma lanceolatum</name>
    <name type="common">Common lancelet</name>
    <name type="synonym">Amphioxus lanceolatum</name>
    <dbReference type="NCBI Taxonomy" id="7740"/>
    <lineage>
        <taxon>Eukaryota</taxon>
        <taxon>Metazoa</taxon>
        <taxon>Chordata</taxon>
        <taxon>Cephalochordata</taxon>
        <taxon>Leptocardii</taxon>
        <taxon>Amphioxiformes</taxon>
        <taxon>Branchiostomatidae</taxon>
        <taxon>Branchiostoma</taxon>
    </lineage>
</organism>
<evidence type="ECO:0000256" key="1">
    <source>
        <dbReference type="SAM" id="MobiDB-lite"/>
    </source>
</evidence>
<dbReference type="AlphaFoldDB" id="A0A8J9YJ92"/>
<gene>
    <name evidence="2" type="primary">Hypp120</name>
    <name evidence="2" type="ORF">BLAG_LOCUS322</name>
</gene>
<accession>A0A8J9YJ92</accession>
<feature type="compositionally biased region" description="Basic and acidic residues" evidence="1">
    <location>
        <begin position="1"/>
        <end position="14"/>
    </location>
</feature>
<evidence type="ECO:0000313" key="2">
    <source>
        <dbReference type="EMBL" id="CAH1226657.1"/>
    </source>
</evidence>
<keyword evidence="3" id="KW-1185">Reference proteome</keyword>
<feature type="compositionally biased region" description="Polar residues" evidence="1">
    <location>
        <begin position="214"/>
        <end position="227"/>
    </location>
</feature>
<dbReference type="Proteomes" id="UP000838412">
    <property type="component" value="Chromosome 1"/>
</dbReference>
<sequence length="237" mass="26296">MVNKWEEIVKHEPPKSPLSSPSTPEIPRYGERDVISPPFSHHGSSPYYMSRRRTVSEEERSPEGAAATQQKVPKHNVDVSARRPLHGSQIPTDEEEECMITATEYGVPLQPASHEDDAEKVLVYGYEVEWDIPRLQVCLSPLEGFDDEDSEFSDDVTISSLTETDGEGGVSASLSSLEEYILDPARILGKASSFTELPMSPVEEEEESPAEDSAQGSKQHETTNNGITRYCNRSIIT</sequence>
<feature type="region of interest" description="Disordered" evidence="1">
    <location>
        <begin position="196"/>
        <end position="237"/>
    </location>
</feature>
<protein>
    <submittedName>
        <fullName evidence="2">Hypp120 protein</fullName>
    </submittedName>
</protein>